<evidence type="ECO:0000256" key="1">
    <source>
        <dbReference type="SAM" id="MobiDB-lite"/>
    </source>
</evidence>
<dbReference type="EMBL" id="MLYV02000424">
    <property type="protein sequence ID" value="PSR99174.1"/>
    <property type="molecule type" value="Genomic_DNA"/>
</dbReference>
<feature type="region of interest" description="Disordered" evidence="1">
    <location>
        <begin position="1"/>
        <end position="120"/>
    </location>
</feature>
<feature type="compositionally biased region" description="Low complexity" evidence="1">
    <location>
        <begin position="81"/>
        <end position="111"/>
    </location>
</feature>
<gene>
    <name evidence="2" type="ORF">PHLCEN_2v4188</name>
</gene>
<dbReference type="AlphaFoldDB" id="A0A2R6PZ02"/>
<keyword evidence="3" id="KW-1185">Reference proteome</keyword>
<dbReference type="Proteomes" id="UP000186601">
    <property type="component" value="Unassembled WGS sequence"/>
</dbReference>
<evidence type="ECO:0000313" key="3">
    <source>
        <dbReference type="Proteomes" id="UP000186601"/>
    </source>
</evidence>
<accession>A0A2R6PZ02</accession>
<organism evidence="2 3">
    <name type="scientific">Hermanssonia centrifuga</name>
    <dbReference type="NCBI Taxonomy" id="98765"/>
    <lineage>
        <taxon>Eukaryota</taxon>
        <taxon>Fungi</taxon>
        <taxon>Dikarya</taxon>
        <taxon>Basidiomycota</taxon>
        <taxon>Agaricomycotina</taxon>
        <taxon>Agaricomycetes</taxon>
        <taxon>Polyporales</taxon>
        <taxon>Meruliaceae</taxon>
        <taxon>Hermanssonia</taxon>
    </lineage>
</organism>
<protein>
    <submittedName>
        <fullName evidence="2">Uncharacterized protein</fullName>
    </submittedName>
</protein>
<sequence>MAGQYEKGGSTCAVDDDGLGGANTNIKGLDKAVEGIVESTETPEVLKDQRLPTEPTLRTTTCADLNSGQRSKTPPPQATVMAPSSPAPSTASSMPSTPQSLLSSSDGLSVLQMPPSTPGSTVSYWKEKMLAYRTKLINNSVYLGDAAVDVKNQLCWIRLKKKSILCTVEALATYDAERAAYNEDITNVDPPSAPEPVTLSAVWCIDEEYFFMTADGNWNPKKDFGGFETSKATCLMAQANEAVFAADYVDTSPVLYQQNQHTNTRERCSYACTVISQ</sequence>
<comment type="caution">
    <text evidence="2">The sequence shown here is derived from an EMBL/GenBank/DDBJ whole genome shotgun (WGS) entry which is preliminary data.</text>
</comment>
<evidence type="ECO:0000313" key="2">
    <source>
        <dbReference type="EMBL" id="PSR99174.1"/>
    </source>
</evidence>
<feature type="compositionally biased region" description="Polar residues" evidence="1">
    <location>
        <begin position="62"/>
        <end position="72"/>
    </location>
</feature>
<feature type="compositionally biased region" description="Low complexity" evidence="1">
    <location>
        <begin position="52"/>
        <end position="61"/>
    </location>
</feature>
<reference evidence="2 3" key="1">
    <citation type="submission" date="2018-02" db="EMBL/GenBank/DDBJ databases">
        <title>Genome sequence of the basidiomycete white-rot fungus Phlebia centrifuga.</title>
        <authorList>
            <person name="Granchi Z."/>
            <person name="Peng M."/>
            <person name="de Vries R.P."/>
            <person name="Hilden K."/>
            <person name="Makela M.R."/>
            <person name="Grigoriev I."/>
            <person name="Riley R."/>
        </authorList>
    </citation>
    <scope>NUCLEOTIDE SEQUENCE [LARGE SCALE GENOMIC DNA]</scope>
    <source>
        <strain evidence="2 3">FBCC195</strain>
    </source>
</reference>
<name>A0A2R6PZ02_9APHY</name>
<proteinExistence type="predicted"/>